<name>A0A654LUZ6_9ARCH</name>
<gene>
    <name evidence="1" type="ORF">NMY3_00132</name>
</gene>
<organism evidence="1 2">
    <name type="scientific">Candidatus Nitrosocosmicus oleophilus</name>
    <dbReference type="NCBI Taxonomy" id="1353260"/>
    <lineage>
        <taxon>Archaea</taxon>
        <taxon>Nitrososphaerota</taxon>
        <taxon>Nitrososphaeria</taxon>
        <taxon>Nitrososphaerales</taxon>
        <taxon>Nitrososphaeraceae</taxon>
        <taxon>Candidatus Nitrosocosmicus</taxon>
    </lineage>
</organism>
<protein>
    <submittedName>
        <fullName evidence="1">Uncharacterized protein</fullName>
    </submittedName>
</protein>
<dbReference type="AlphaFoldDB" id="A0A654LUZ6"/>
<sequence>MNCLTQSNIEIIKDNNIEHRTNQIFYIQVEYNQYMIFECPSGHICFSKDELTICGMRGCNKQIDMLSPDDIKWFYKINKNGLCITRTDLHMIIEDPSMPNDVKKQIQKVFTNIS</sequence>
<proteinExistence type="predicted"/>
<dbReference type="KEGG" id="taa:NMY3_00132"/>
<evidence type="ECO:0000313" key="2">
    <source>
        <dbReference type="Proteomes" id="UP000058925"/>
    </source>
</evidence>
<dbReference type="GeneID" id="60420346"/>
<dbReference type="OrthoDB" id="8375at2157"/>
<keyword evidence="2" id="KW-1185">Reference proteome</keyword>
<dbReference type="RefSeq" id="WP_196817025.1">
    <property type="nucleotide sequence ID" value="NZ_CP012850.1"/>
</dbReference>
<accession>A0A654LUZ6</accession>
<reference evidence="2" key="1">
    <citation type="submission" date="2015-10" db="EMBL/GenBank/DDBJ databases">
        <title>Niche specialization of a soil ammonia-oxidizing archaeon, Candidatus Nitrosocosmicus oleophilus.</title>
        <authorList>
            <person name="Jung M.-Y."/>
            <person name="Rhee S.-K."/>
        </authorList>
    </citation>
    <scope>NUCLEOTIDE SEQUENCE [LARGE SCALE GENOMIC DNA]</scope>
    <source>
        <strain evidence="2">MY3</strain>
    </source>
</reference>
<evidence type="ECO:0000313" key="1">
    <source>
        <dbReference type="EMBL" id="ALI34346.1"/>
    </source>
</evidence>
<dbReference type="EMBL" id="CP012850">
    <property type="protein sequence ID" value="ALI34346.1"/>
    <property type="molecule type" value="Genomic_DNA"/>
</dbReference>
<dbReference type="Proteomes" id="UP000058925">
    <property type="component" value="Chromosome"/>
</dbReference>